<organism evidence="1 2">
    <name type="scientific">Cetraspora pellucida</name>
    <dbReference type="NCBI Taxonomy" id="1433469"/>
    <lineage>
        <taxon>Eukaryota</taxon>
        <taxon>Fungi</taxon>
        <taxon>Fungi incertae sedis</taxon>
        <taxon>Mucoromycota</taxon>
        <taxon>Glomeromycotina</taxon>
        <taxon>Glomeromycetes</taxon>
        <taxon>Diversisporales</taxon>
        <taxon>Gigasporaceae</taxon>
        <taxon>Cetraspora</taxon>
    </lineage>
</organism>
<evidence type="ECO:0000313" key="1">
    <source>
        <dbReference type="EMBL" id="CAG8495349.1"/>
    </source>
</evidence>
<name>A0A9N8WQM4_9GLOM</name>
<dbReference type="EMBL" id="CAJVQA010000905">
    <property type="protein sequence ID" value="CAG8495349.1"/>
    <property type="molecule type" value="Genomic_DNA"/>
</dbReference>
<comment type="caution">
    <text evidence="1">The sequence shown here is derived from an EMBL/GenBank/DDBJ whole genome shotgun (WGS) entry which is preliminary data.</text>
</comment>
<dbReference type="AlphaFoldDB" id="A0A9N8WQM4"/>
<accession>A0A9N8WQM4</accession>
<proteinExistence type="predicted"/>
<keyword evidence="2" id="KW-1185">Reference proteome</keyword>
<evidence type="ECO:0000313" key="2">
    <source>
        <dbReference type="Proteomes" id="UP000789759"/>
    </source>
</evidence>
<reference evidence="1" key="1">
    <citation type="submission" date="2021-06" db="EMBL/GenBank/DDBJ databases">
        <authorList>
            <person name="Kallberg Y."/>
            <person name="Tangrot J."/>
            <person name="Rosling A."/>
        </authorList>
    </citation>
    <scope>NUCLEOTIDE SEQUENCE</scope>
    <source>
        <strain evidence="1">FL966</strain>
    </source>
</reference>
<dbReference type="Proteomes" id="UP000789759">
    <property type="component" value="Unassembled WGS sequence"/>
</dbReference>
<sequence>MEVLIHFFYISDTKKEETATPKPVIASKNYSRQYIIDLIALTDIIKSEDNKYRQKNYFFWIKNINRLVFKDITYHGKRYICKKCTISWSSKKSLAYHQKHYFGLGEATQEVKLPIKDVNNFEKFKNYG</sequence>
<dbReference type="OrthoDB" id="2433375at2759"/>
<protein>
    <submittedName>
        <fullName evidence="1">24575_t:CDS:1</fullName>
    </submittedName>
</protein>
<gene>
    <name evidence="1" type="ORF">CPELLU_LOCUS2187</name>
</gene>